<reference evidence="2 3" key="1">
    <citation type="submission" date="2019-07" db="EMBL/GenBank/DDBJ databases">
        <title>Whole genome shotgun sequence of Brevifollis gellanilyticus NBRC 108608.</title>
        <authorList>
            <person name="Hosoyama A."/>
            <person name="Uohara A."/>
            <person name="Ohji S."/>
            <person name="Ichikawa N."/>
        </authorList>
    </citation>
    <scope>NUCLEOTIDE SEQUENCE [LARGE SCALE GENOMIC DNA]</scope>
    <source>
        <strain evidence="2 3">NBRC 108608</strain>
    </source>
</reference>
<sequence length="414" mass="45811">MEKWEKSIRALAQKHWSSTDGDSSGSSFGYPPDHDPDAERIIKHQIGGDTAIVETEIKKQSYPTFYEYRLKLVNGDWRIESNAMFFDREDEVLDEKKTRSLLEKTSFAPKLPPHDEGDEPNCEVLFEEGKVVKGTLMQKAEPIKVVKAGKLSLPSGMIIARDFGYAPDDAVPLSLRVKPGEYEVDACMLEGRVAAIRVVFGKSDKKPFHYRQAITVDNGSSVIGVDAGNVAICDALSFMQRSKRNHEREYQDWVKITTARTQSLPDITFLKLGASESNTAVVSGSGYGDGGYPSYWVVDADNELVAFIIDFQIAAEQLYRSVKVPWVSGCNGVIHQEDGLSVEVIRGSSIKVTGEQISEVRWLDSAGAVVFSGDQSSHSISSDNENTFGVDSTKLDGKASQMEILIYTGFRNNR</sequence>
<evidence type="ECO:0000256" key="1">
    <source>
        <dbReference type="SAM" id="MobiDB-lite"/>
    </source>
</evidence>
<dbReference type="AlphaFoldDB" id="A0A512MFH6"/>
<name>A0A512MFH6_9BACT</name>
<dbReference type="EMBL" id="BKAG01000042">
    <property type="protein sequence ID" value="GEP45101.1"/>
    <property type="molecule type" value="Genomic_DNA"/>
</dbReference>
<keyword evidence="3" id="KW-1185">Reference proteome</keyword>
<evidence type="ECO:0000313" key="2">
    <source>
        <dbReference type="EMBL" id="GEP45101.1"/>
    </source>
</evidence>
<accession>A0A512MFH6</accession>
<protein>
    <recommendedName>
        <fullName evidence="4">DUF4241 domain-containing protein</fullName>
    </recommendedName>
</protein>
<gene>
    <name evidence="2" type="ORF">BGE01nite_43920</name>
</gene>
<comment type="caution">
    <text evidence="2">The sequence shown here is derived from an EMBL/GenBank/DDBJ whole genome shotgun (WGS) entry which is preliminary data.</text>
</comment>
<organism evidence="2 3">
    <name type="scientific">Brevifollis gellanilyticus</name>
    <dbReference type="NCBI Taxonomy" id="748831"/>
    <lineage>
        <taxon>Bacteria</taxon>
        <taxon>Pseudomonadati</taxon>
        <taxon>Verrucomicrobiota</taxon>
        <taxon>Verrucomicrobiia</taxon>
        <taxon>Verrucomicrobiales</taxon>
        <taxon>Verrucomicrobiaceae</taxon>
    </lineage>
</organism>
<feature type="compositionally biased region" description="Low complexity" evidence="1">
    <location>
        <begin position="18"/>
        <end position="27"/>
    </location>
</feature>
<evidence type="ECO:0000313" key="3">
    <source>
        <dbReference type="Proteomes" id="UP000321577"/>
    </source>
</evidence>
<dbReference type="Proteomes" id="UP000321577">
    <property type="component" value="Unassembled WGS sequence"/>
</dbReference>
<dbReference type="InterPro" id="IPR025335">
    <property type="entry name" value="DUF4241"/>
</dbReference>
<proteinExistence type="predicted"/>
<feature type="region of interest" description="Disordered" evidence="1">
    <location>
        <begin position="1"/>
        <end position="38"/>
    </location>
</feature>
<evidence type="ECO:0008006" key="4">
    <source>
        <dbReference type="Google" id="ProtNLM"/>
    </source>
</evidence>
<dbReference type="Pfam" id="PF14025">
    <property type="entry name" value="DUF4241"/>
    <property type="match status" value="1"/>
</dbReference>